<organism evidence="1">
    <name type="scientific">viral metagenome</name>
    <dbReference type="NCBI Taxonomy" id="1070528"/>
    <lineage>
        <taxon>unclassified sequences</taxon>
        <taxon>metagenomes</taxon>
        <taxon>organismal metagenomes</taxon>
    </lineage>
</organism>
<dbReference type="AlphaFoldDB" id="A0A6C0CYC4"/>
<evidence type="ECO:0000313" key="1">
    <source>
        <dbReference type="EMBL" id="QHT09267.1"/>
    </source>
</evidence>
<name>A0A6C0CYC4_9ZZZZ</name>
<accession>A0A6C0CYC4</accession>
<proteinExistence type="predicted"/>
<dbReference type="EMBL" id="MN739509">
    <property type="protein sequence ID" value="QHT09267.1"/>
    <property type="molecule type" value="Genomic_DNA"/>
</dbReference>
<protein>
    <submittedName>
        <fullName evidence="1">Uncharacterized protein</fullName>
    </submittedName>
</protein>
<sequence length="84" mass="9578">MEASPFMHKITIKNAEGGCVTSEVLSNSLETESQKKFIREQFRLLNRALGIEDSDKITHTTTDTRKAEMVNNYIKNAYELALKQ</sequence>
<reference evidence="1" key="1">
    <citation type="journal article" date="2020" name="Nature">
        <title>Giant virus diversity and host interactions through global metagenomics.</title>
        <authorList>
            <person name="Schulz F."/>
            <person name="Roux S."/>
            <person name="Paez-Espino D."/>
            <person name="Jungbluth S."/>
            <person name="Walsh D.A."/>
            <person name="Denef V.J."/>
            <person name="McMahon K.D."/>
            <person name="Konstantinidis K.T."/>
            <person name="Eloe-Fadrosh E.A."/>
            <person name="Kyrpides N.C."/>
            <person name="Woyke T."/>
        </authorList>
    </citation>
    <scope>NUCLEOTIDE SEQUENCE</scope>
    <source>
        <strain evidence="1">GVMAG-M-3300023110-24</strain>
    </source>
</reference>